<evidence type="ECO:0000313" key="2">
    <source>
        <dbReference type="Proteomes" id="UP000708208"/>
    </source>
</evidence>
<protein>
    <submittedName>
        <fullName evidence="1">Uncharacterized protein</fullName>
    </submittedName>
</protein>
<organism evidence="1 2">
    <name type="scientific">Allacma fusca</name>
    <dbReference type="NCBI Taxonomy" id="39272"/>
    <lineage>
        <taxon>Eukaryota</taxon>
        <taxon>Metazoa</taxon>
        <taxon>Ecdysozoa</taxon>
        <taxon>Arthropoda</taxon>
        <taxon>Hexapoda</taxon>
        <taxon>Collembola</taxon>
        <taxon>Symphypleona</taxon>
        <taxon>Sminthuridae</taxon>
        <taxon>Allacma</taxon>
    </lineage>
</organism>
<comment type="caution">
    <text evidence="1">The sequence shown here is derived from an EMBL/GenBank/DDBJ whole genome shotgun (WGS) entry which is preliminary data.</text>
</comment>
<feature type="non-terminal residue" evidence="1">
    <location>
        <position position="1"/>
    </location>
</feature>
<dbReference type="OrthoDB" id="10254973at2759"/>
<dbReference type="AlphaFoldDB" id="A0A8J2L767"/>
<dbReference type="Proteomes" id="UP000708208">
    <property type="component" value="Unassembled WGS sequence"/>
</dbReference>
<dbReference type="EMBL" id="CAJVCH010543055">
    <property type="protein sequence ID" value="CAG7827331.1"/>
    <property type="molecule type" value="Genomic_DNA"/>
</dbReference>
<proteinExistence type="predicted"/>
<name>A0A8J2L767_9HEXA</name>
<accession>A0A8J2L767</accession>
<sequence>MDDTQLTMYYTRKQAVSIKKSFYSGLKNATTSYLNDAVIFTSKINAVETEAIDNDINKLQKSIGGLHKSISKRAPALEDWL</sequence>
<gene>
    <name evidence="1" type="ORF">AFUS01_LOCUS37322</name>
</gene>
<reference evidence="1" key="1">
    <citation type="submission" date="2021-06" db="EMBL/GenBank/DDBJ databases">
        <authorList>
            <person name="Hodson N. C."/>
            <person name="Mongue J. A."/>
            <person name="Jaron S. K."/>
        </authorList>
    </citation>
    <scope>NUCLEOTIDE SEQUENCE</scope>
</reference>
<evidence type="ECO:0000313" key="1">
    <source>
        <dbReference type="EMBL" id="CAG7827331.1"/>
    </source>
</evidence>
<feature type="non-terminal residue" evidence="1">
    <location>
        <position position="81"/>
    </location>
</feature>
<keyword evidence="2" id="KW-1185">Reference proteome</keyword>